<dbReference type="Proteomes" id="UP001519272">
    <property type="component" value="Unassembled WGS sequence"/>
</dbReference>
<dbReference type="Pfam" id="PF02361">
    <property type="entry name" value="CbiQ"/>
    <property type="match status" value="1"/>
</dbReference>
<gene>
    <name evidence="6" type="ORF">J2Z32_002877</name>
</gene>
<dbReference type="RefSeq" id="WP_210089829.1">
    <property type="nucleotide sequence ID" value="NZ_JAGGKG010000013.1"/>
</dbReference>
<dbReference type="PANTHER" id="PTHR33514:SF13">
    <property type="entry name" value="PROTEIN ABCI12, CHLOROPLASTIC"/>
    <property type="match status" value="1"/>
</dbReference>
<accession>A0ABS4FUH0</accession>
<feature type="transmembrane region" description="Helical" evidence="5">
    <location>
        <begin position="97"/>
        <end position="122"/>
    </location>
</feature>
<keyword evidence="3 5" id="KW-1133">Transmembrane helix</keyword>
<organism evidence="6 7">
    <name type="scientific">Paenibacillus turicensis</name>
    <dbReference type="NCBI Taxonomy" id="160487"/>
    <lineage>
        <taxon>Bacteria</taxon>
        <taxon>Bacillati</taxon>
        <taxon>Bacillota</taxon>
        <taxon>Bacilli</taxon>
        <taxon>Bacillales</taxon>
        <taxon>Paenibacillaceae</taxon>
        <taxon>Paenibacillus</taxon>
    </lineage>
</organism>
<dbReference type="EMBL" id="JAGGKG010000013">
    <property type="protein sequence ID" value="MBP1906228.1"/>
    <property type="molecule type" value="Genomic_DNA"/>
</dbReference>
<evidence type="ECO:0000313" key="6">
    <source>
        <dbReference type="EMBL" id="MBP1906228.1"/>
    </source>
</evidence>
<name>A0ABS4FUH0_9BACL</name>
<evidence type="ECO:0000256" key="1">
    <source>
        <dbReference type="ARBA" id="ARBA00004141"/>
    </source>
</evidence>
<evidence type="ECO:0000313" key="7">
    <source>
        <dbReference type="Proteomes" id="UP001519272"/>
    </source>
</evidence>
<comment type="caution">
    <text evidence="6">The sequence shown here is derived from an EMBL/GenBank/DDBJ whole genome shotgun (WGS) entry which is preliminary data.</text>
</comment>
<sequence length="253" mass="27937">MKNSLAAASPANTVMHRLDALSKLVALLCLSILTVHINEVVPSFIVLFCLLVLCMLVGNREKLLRRFLFIGSFALPLFILTMLSAPQGGESFDLGIFSVSTAAIEAAIVVSFRMIILFLSSMVYIETTNPRHFLVMLTHYIKLPYRFVFGVSVALAFVPLLEEEAKMAIAARKLRRGKAPQRMGEFLDMWKGSLLSIFTGAIRRISITAGAMDAKGFGAYPTRTYVTIPKIQASGYCVMILSVLSLCFLWSLV</sequence>
<keyword evidence="2 5" id="KW-0812">Transmembrane</keyword>
<feature type="transmembrane region" description="Helical" evidence="5">
    <location>
        <begin position="233"/>
        <end position="252"/>
    </location>
</feature>
<evidence type="ECO:0000256" key="5">
    <source>
        <dbReference type="SAM" id="Phobius"/>
    </source>
</evidence>
<dbReference type="InterPro" id="IPR003339">
    <property type="entry name" value="ABC/ECF_trnsptr_transmembrane"/>
</dbReference>
<evidence type="ECO:0000256" key="3">
    <source>
        <dbReference type="ARBA" id="ARBA00022989"/>
    </source>
</evidence>
<keyword evidence="7" id="KW-1185">Reference proteome</keyword>
<keyword evidence="4 5" id="KW-0472">Membrane</keyword>
<dbReference type="PANTHER" id="PTHR33514">
    <property type="entry name" value="PROTEIN ABCI12, CHLOROPLASTIC"/>
    <property type="match status" value="1"/>
</dbReference>
<feature type="transmembrane region" description="Helical" evidence="5">
    <location>
        <begin position="43"/>
        <end position="60"/>
    </location>
</feature>
<proteinExistence type="predicted"/>
<feature type="transmembrane region" description="Helical" evidence="5">
    <location>
        <begin position="20"/>
        <end position="37"/>
    </location>
</feature>
<evidence type="ECO:0000256" key="4">
    <source>
        <dbReference type="ARBA" id="ARBA00023136"/>
    </source>
</evidence>
<dbReference type="CDD" id="cd16914">
    <property type="entry name" value="EcfT"/>
    <property type="match status" value="1"/>
</dbReference>
<feature type="transmembrane region" description="Helical" evidence="5">
    <location>
        <begin position="67"/>
        <end position="85"/>
    </location>
</feature>
<protein>
    <submittedName>
        <fullName evidence="6">Energy-coupling factor transport system permease protein</fullName>
    </submittedName>
</protein>
<evidence type="ECO:0000256" key="2">
    <source>
        <dbReference type="ARBA" id="ARBA00022692"/>
    </source>
</evidence>
<comment type="subcellular location">
    <subcellularLocation>
        <location evidence="1">Membrane</location>
        <topology evidence="1">Multi-pass membrane protein</topology>
    </subcellularLocation>
</comment>
<reference evidence="6 7" key="1">
    <citation type="submission" date="2021-03" db="EMBL/GenBank/DDBJ databases">
        <title>Genomic Encyclopedia of Type Strains, Phase IV (KMG-IV): sequencing the most valuable type-strain genomes for metagenomic binning, comparative biology and taxonomic classification.</title>
        <authorList>
            <person name="Goeker M."/>
        </authorList>
    </citation>
    <scope>NUCLEOTIDE SEQUENCE [LARGE SCALE GENOMIC DNA]</scope>
    <source>
        <strain evidence="6 7">DSM 14349</strain>
    </source>
</reference>